<dbReference type="HOGENOM" id="CLU_2683697_0_0_3"/>
<evidence type="ECO:0000313" key="2">
    <source>
        <dbReference type="Proteomes" id="UP000003172"/>
    </source>
</evidence>
<dbReference type="EMBL" id="CAII01000251">
    <property type="protein sequence ID" value="CCH97392.1"/>
    <property type="molecule type" value="Genomic_DNA"/>
</dbReference>
<reference evidence="1 2" key="1">
    <citation type="submission" date="2012-04" db="EMBL/GenBank/DDBJ databases">
        <authorList>
            <person name="Genoscope - CEA"/>
        </authorList>
    </citation>
    <scope>NUCLEOTIDE SEQUENCE [LARGE SCALE GENOMIC DNA]</scope>
    <source>
        <strain evidence="1 2">9717</strain>
    </source>
</reference>
<comment type="caution">
    <text evidence="1">The sequence shown here is derived from an EMBL/GenBank/DDBJ whole genome shotgun (WGS) entry which is preliminary data.</text>
</comment>
<gene>
    <name evidence="1" type="ORF">MICAB_3240004</name>
</gene>
<accession>I4FP17</accession>
<dbReference type="RefSeq" id="WP_002759918.1">
    <property type="nucleotide sequence ID" value="NZ_HE972705.1"/>
</dbReference>
<dbReference type="AlphaFoldDB" id="I4FP17"/>
<organism evidence="1 2">
    <name type="scientific">Microcystis aeruginosa PCC 9717</name>
    <dbReference type="NCBI Taxonomy" id="1160286"/>
    <lineage>
        <taxon>Bacteria</taxon>
        <taxon>Bacillati</taxon>
        <taxon>Cyanobacteriota</taxon>
        <taxon>Cyanophyceae</taxon>
        <taxon>Oscillatoriophycideae</taxon>
        <taxon>Chroococcales</taxon>
        <taxon>Microcystaceae</taxon>
        <taxon>Microcystis</taxon>
    </lineage>
</organism>
<sequence length="79" mass="9035">MRNVNLNILKFLESINNFCLSLINRGSPNEKIFTPTDERGFFPYTLHPTPYTPHPTPHTPLKKLRRSIARIDGRGFGLG</sequence>
<proteinExistence type="predicted"/>
<protein>
    <submittedName>
        <fullName evidence="1">Uncharacterized protein</fullName>
    </submittedName>
</protein>
<name>I4FP17_MICAE</name>
<dbReference type="Proteomes" id="UP000003172">
    <property type="component" value="Unassembled WGS sequence"/>
</dbReference>
<evidence type="ECO:0000313" key="1">
    <source>
        <dbReference type="EMBL" id="CCH97392.1"/>
    </source>
</evidence>